<dbReference type="AlphaFoldDB" id="A0A5C7FHI5"/>
<proteinExistence type="predicted"/>
<dbReference type="Gene3D" id="3.40.50.2300">
    <property type="match status" value="1"/>
</dbReference>
<dbReference type="InterPro" id="IPR011006">
    <property type="entry name" value="CheY-like_superfamily"/>
</dbReference>
<name>A0A5C7FHI5_9BACT</name>
<dbReference type="SMART" id="SM00448">
    <property type="entry name" value="REC"/>
    <property type="match status" value="1"/>
</dbReference>
<dbReference type="Proteomes" id="UP000321907">
    <property type="component" value="Unassembled WGS sequence"/>
</dbReference>
<dbReference type="InterPro" id="IPR052893">
    <property type="entry name" value="TCS_response_regulator"/>
</dbReference>
<keyword evidence="4" id="KW-1185">Reference proteome</keyword>
<dbReference type="InterPro" id="IPR001789">
    <property type="entry name" value="Sig_transdc_resp-reg_receiver"/>
</dbReference>
<reference evidence="3 4" key="1">
    <citation type="submission" date="2019-08" db="EMBL/GenBank/DDBJ databases">
        <title>Lewinella sp. strain SSH13 Genome sequencing and assembly.</title>
        <authorList>
            <person name="Kim I."/>
        </authorList>
    </citation>
    <scope>NUCLEOTIDE SEQUENCE [LARGE SCALE GENOMIC DNA]</scope>
    <source>
        <strain evidence="3 4">SSH13</strain>
    </source>
</reference>
<dbReference type="PROSITE" id="PS50110">
    <property type="entry name" value="RESPONSE_REGULATORY"/>
    <property type="match status" value="1"/>
</dbReference>
<dbReference type="GO" id="GO:0000160">
    <property type="term" value="P:phosphorelay signal transduction system"/>
    <property type="evidence" value="ECO:0007669"/>
    <property type="project" value="InterPro"/>
</dbReference>
<evidence type="ECO:0000313" key="3">
    <source>
        <dbReference type="EMBL" id="TXF89179.1"/>
    </source>
</evidence>
<sequence>MKKKLNRILLIDDSAADNFIHQRRIKKADVTEDIVVKENGQEGLDYLNTVLADETYPKPDLIFLDINMPVMNGWEFLDEYEKLIEDRKARMVLTMLTTSTAPRDQEKARKYPHLADFTEKPLTEEKLMAIISKHFPDYF</sequence>
<dbReference type="OrthoDB" id="673128at2"/>
<evidence type="ECO:0000259" key="2">
    <source>
        <dbReference type="PROSITE" id="PS50110"/>
    </source>
</evidence>
<dbReference type="EMBL" id="VOXD01000016">
    <property type="protein sequence ID" value="TXF89179.1"/>
    <property type="molecule type" value="Genomic_DNA"/>
</dbReference>
<evidence type="ECO:0000256" key="1">
    <source>
        <dbReference type="PROSITE-ProRule" id="PRU00169"/>
    </source>
</evidence>
<comment type="caution">
    <text evidence="3">The sequence shown here is derived from an EMBL/GenBank/DDBJ whole genome shotgun (WGS) entry which is preliminary data.</text>
</comment>
<feature type="modified residue" description="4-aspartylphosphate" evidence="1">
    <location>
        <position position="65"/>
    </location>
</feature>
<feature type="domain" description="Response regulatory" evidence="2">
    <location>
        <begin position="7"/>
        <end position="135"/>
    </location>
</feature>
<organism evidence="3 4">
    <name type="scientific">Neolewinella aurantiaca</name>
    <dbReference type="NCBI Taxonomy" id="2602767"/>
    <lineage>
        <taxon>Bacteria</taxon>
        <taxon>Pseudomonadati</taxon>
        <taxon>Bacteroidota</taxon>
        <taxon>Saprospiria</taxon>
        <taxon>Saprospirales</taxon>
        <taxon>Lewinellaceae</taxon>
        <taxon>Neolewinella</taxon>
    </lineage>
</organism>
<dbReference type="SUPFAM" id="SSF52172">
    <property type="entry name" value="CheY-like"/>
    <property type="match status" value="1"/>
</dbReference>
<accession>A0A5C7FHI5</accession>
<dbReference type="PANTHER" id="PTHR44520:SF2">
    <property type="entry name" value="RESPONSE REGULATOR RCP1"/>
    <property type="match status" value="1"/>
</dbReference>
<dbReference type="RefSeq" id="WP_147930941.1">
    <property type="nucleotide sequence ID" value="NZ_VOXD01000016.1"/>
</dbReference>
<gene>
    <name evidence="3" type="ORF">FUA23_11755</name>
</gene>
<dbReference type="PANTHER" id="PTHR44520">
    <property type="entry name" value="RESPONSE REGULATOR RCP1-RELATED"/>
    <property type="match status" value="1"/>
</dbReference>
<evidence type="ECO:0000313" key="4">
    <source>
        <dbReference type="Proteomes" id="UP000321907"/>
    </source>
</evidence>
<keyword evidence="1" id="KW-0597">Phosphoprotein</keyword>
<dbReference type="Pfam" id="PF00072">
    <property type="entry name" value="Response_reg"/>
    <property type="match status" value="1"/>
</dbReference>
<protein>
    <submittedName>
        <fullName evidence="3">Response regulator</fullName>
    </submittedName>
</protein>